<dbReference type="Proteomes" id="UP000322634">
    <property type="component" value="Unassembled WGS sequence"/>
</dbReference>
<dbReference type="InterPro" id="IPR000073">
    <property type="entry name" value="AB_hydrolase_1"/>
</dbReference>
<dbReference type="PANTHER" id="PTHR43798">
    <property type="entry name" value="MONOACYLGLYCEROL LIPASE"/>
    <property type="match status" value="1"/>
</dbReference>
<dbReference type="AlphaFoldDB" id="A0A5D0U738"/>
<accession>A0A5D0U738</accession>
<evidence type="ECO:0000313" key="3">
    <source>
        <dbReference type="EMBL" id="TYC13784.1"/>
    </source>
</evidence>
<organism evidence="3 4">
    <name type="scientific">Actinomadura syzygii</name>
    <dbReference type="NCBI Taxonomy" id="1427538"/>
    <lineage>
        <taxon>Bacteria</taxon>
        <taxon>Bacillati</taxon>
        <taxon>Actinomycetota</taxon>
        <taxon>Actinomycetes</taxon>
        <taxon>Streptosporangiales</taxon>
        <taxon>Thermomonosporaceae</taxon>
        <taxon>Actinomadura</taxon>
    </lineage>
</organism>
<comment type="caution">
    <text evidence="3">The sequence shown here is derived from an EMBL/GenBank/DDBJ whole genome shotgun (WGS) entry which is preliminary data.</text>
</comment>
<protein>
    <submittedName>
        <fullName evidence="3">Alpha/beta hydrolase</fullName>
    </submittedName>
</protein>
<dbReference type="PANTHER" id="PTHR43798:SF33">
    <property type="entry name" value="HYDROLASE, PUTATIVE (AFU_ORTHOLOGUE AFUA_2G14860)-RELATED"/>
    <property type="match status" value="1"/>
</dbReference>
<dbReference type="Pfam" id="PF00561">
    <property type="entry name" value="Abhydrolase_1"/>
    <property type="match status" value="1"/>
</dbReference>
<dbReference type="OrthoDB" id="3210164at2"/>
<dbReference type="EMBL" id="VSFF01000007">
    <property type="protein sequence ID" value="TYC13784.1"/>
    <property type="molecule type" value="Genomic_DNA"/>
</dbReference>
<reference evidence="3 4" key="1">
    <citation type="submission" date="2019-08" db="EMBL/GenBank/DDBJ databases">
        <title>Actinomadura sp. nov. CYP1-5 isolated from mountain soil.</title>
        <authorList>
            <person name="Songsumanus A."/>
            <person name="Kuncharoen N."/>
            <person name="Kudo T."/>
            <person name="Yuki M."/>
            <person name="Igarashi Y."/>
            <person name="Tanasupawat S."/>
        </authorList>
    </citation>
    <scope>NUCLEOTIDE SEQUENCE [LARGE SCALE GENOMIC DNA]</scope>
    <source>
        <strain evidence="3 4">GKU157</strain>
    </source>
</reference>
<evidence type="ECO:0000256" key="1">
    <source>
        <dbReference type="SAM" id="MobiDB-lite"/>
    </source>
</evidence>
<keyword evidence="3" id="KW-0378">Hydrolase</keyword>
<gene>
    <name evidence="3" type="ORF">FXF65_19165</name>
</gene>
<evidence type="ECO:0000259" key="2">
    <source>
        <dbReference type="Pfam" id="PF00561"/>
    </source>
</evidence>
<name>A0A5D0U738_9ACTN</name>
<dbReference type="RefSeq" id="WP_148351330.1">
    <property type="nucleotide sequence ID" value="NZ_JBHSBF010000010.1"/>
</dbReference>
<sequence>MTSVRTLRVPDARLHYELRGSGPLVALVGAPMDAAAFEPLADLLAADRTVLTTDPRGIGRSPVDDPEQDSTPPLRADDLARLIAEVGAGPATVFGTSGGACTVLALAQSHPERVSTVIAHEPPLDQILPDAEALLKATDDLVATYLDGDVIGAWRKFMATSGIDLPDPVLEQMFGGERDPRQVADERRWFAHEMLETVRWTPDLDALRAVRERLVIGIGEASAGQLCDRASRALAAHLGIEPTLFPGDHVGFTDDPGRFADHLRALLDRTSV</sequence>
<dbReference type="SUPFAM" id="SSF53474">
    <property type="entry name" value="alpha/beta-Hydrolases"/>
    <property type="match status" value="1"/>
</dbReference>
<dbReference type="InterPro" id="IPR050266">
    <property type="entry name" value="AB_hydrolase_sf"/>
</dbReference>
<keyword evidence="4" id="KW-1185">Reference proteome</keyword>
<feature type="region of interest" description="Disordered" evidence="1">
    <location>
        <begin position="54"/>
        <end position="73"/>
    </location>
</feature>
<dbReference type="GO" id="GO:0016020">
    <property type="term" value="C:membrane"/>
    <property type="evidence" value="ECO:0007669"/>
    <property type="project" value="TreeGrafter"/>
</dbReference>
<dbReference type="InterPro" id="IPR029058">
    <property type="entry name" value="AB_hydrolase_fold"/>
</dbReference>
<proteinExistence type="predicted"/>
<dbReference type="GO" id="GO:0016787">
    <property type="term" value="F:hydrolase activity"/>
    <property type="evidence" value="ECO:0007669"/>
    <property type="project" value="UniProtKB-KW"/>
</dbReference>
<dbReference type="Gene3D" id="3.40.50.1820">
    <property type="entry name" value="alpha/beta hydrolase"/>
    <property type="match status" value="1"/>
</dbReference>
<feature type="domain" description="AB hydrolase-1" evidence="2">
    <location>
        <begin position="23"/>
        <end position="132"/>
    </location>
</feature>
<evidence type="ECO:0000313" key="4">
    <source>
        <dbReference type="Proteomes" id="UP000322634"/>
    </source>
</evidence>